<keyword evidence="4" id="KW-0677">Repeat</keyword>
<dbReference type="SMART" id="SM00216">
    <property type="entry name" value="VWD"/>
    <property type="match status" value="1"/>
</dbReference>
<gene>
    <name evidence="8" type="ORF">TSAR_011766</name>
</gene>
<comment type="subcellular location">
    <subcellularLocation>
        <location evidence="1">Secreted</location>
    </subcellularLocation>
</comment>
<dbReference type="SMART" id="SM00214">
    <property type="entry name" value="VWC"/>
    <property type="match status" value="5"/>
</dbReference>
<evidence type="ECO:0000313" key="8">
    <source>
        <dbReference type="EMBL" id="OXU17198.1"/>
    </source>
</evidence>
<accession>A0A232EFU7</accession>
<dbReference type="PANTHER" id="PTHR46698">
    <property type="entry name" value="CROSSVEINLESS 2"/>
    <property type="match status" value="1"/>
</dbReference>
<feature type="domain" description="VWFD" evidence="7">
    <location>
        <begin position="414"/>
        <end position="583"/>
    </location>
</feature>
<dbReference type="PROSITE" id="PS01208">
    <property type="entry name" value="VWFC_1"/>
    <property type="match status" value="1"/>
</dbReference>
<dbReference type="Proteomes" id="UP000215335">
    <property type="component" value="Unassembled WGS sequence"/>
</dbReference>
<dbReference type="Pfam" id="PF08742">
    <property type="entry name" value="C8"/>
    <property type="match status" value="1"/>
</dbReference>
<evidence type="ECO:0000259" key="7">
    <source>
        <dbReference type="PROSITE" id="PS51233"/>
    </source>
</evidence>
<name>A0A232EFU7_9HYME</name>
<reference evidence="8 9" key="1">
    <citation type="journal article" date="2017" name="Curr. Biol.">
        <title>The Evolution of Venom by Co-option of Single-Copy Genes.</title>
        <authorList>
            <person name="Martinson E.O."/>
            <person name="Mrinalini"/>
            <person name="Kelkar Y.D."/>
            <person name="Chang C.H."/>
            <person name="Werren J.H."/>
        </authorList>
    </citation>
    <scope>NUCLEOTIDE SEQUENCE [LARGE SCALE GENOMIC DNA]</scope>
    <source>
        <strain evidence="8 9">Alberta</strain>
        <tissue evidence="8">Whole body</tissue>
    </source>
</reference>
<comment type="caution">
    <text evidence="8">The sequence shown here is derived from an EMBL/GenBank/DDBJ whole genome shotgun (WGS) entry which is preliminary data.</text>
</comment>
<protein>
    <recommendedName>
        <fullName evidence="10">VWFC domain-containing protein</fullName>
    </recommendedName>
</protein>
<dbReference type="EMBL" id="NNAY01004950">
    <property type="protein sequence ID" value="OXU17198.1"/>
    <property type="molecule type" value="Genomic_DNA"/>
</dbReference>
<evidence type="ECO:0000313" key="9">
    <source>
        <dbReference type="Proteomes" id="UP000215335"/>
    </source>
</evidence>
<dbReference type="SUPFAM" id="SSF57603">
    <property type="entry name" value="FnI-like domain"/>
    <property type="match status" value="4"/>
</dbReference>
<feature type="domain" description="VWFC" evidence="6">
    <location>
        <begin position="176"/>
        <end position="237"/>
    </location>
</feature>
<feature type="domain" description="VWFC" evidence="6">
    <location>
        <begin position="249"/>
        <end position="308"/>
    </location>
</feature>
<dbReference type="SMART" id="SM00832">
    <property type="entry name" value="C8"/>
    <property type="match status" value="1"/>
</dbReference>
<dbReference type="PROSITE" id="PS51233">
    <property type="entry name" value="VWFD"/>
    <property type="match status" value="1"/>
</dbReference>
<dbReference type="STRING" id="543379.A0A232EFU7"/>
<dbReference type="PROSITE" id="PS50184">
    <property type="entry name" value="VWFC_2"/>
    <property type="match status" value="3"/>
</dbReference>
<dbReference type="PANTHER" id="PTHR46698:SF4">
    <property type="entry name" value="CROSSVEINLESS 2"/>
    <property type="match status" value="1"/>
</dbReference>
<keyword evidence="3" id="KW-0732">Signal</keyword>
<feature type="region of interest" description="Disordered" evidence="5">
    <location>
        <begin position="324"/>
        <end position="344"/>
    </location>
</feature>
<keyword evidence="9" id="KW-1185">Reference proteome</keyword>
<dbReference type="GO" id="GO:0036122">
    <property type="term" value="F:BMP binding"/>
    <property type="evidence" value="ECO:0007669"/>
    <property type="project" value="TreeGrafter"/>
</dbReference>
<evidence type="ECO:0000256" key="1">
    <source>
        <dbReference type="ARBA" id="ARBA00004613"/>
    </source>
</evidence>
<evidence type="ECO:0000256" key="5">
    <source>
        <dbReference type="SAM" id="MobiDB-lite"/>
    </source>
</evidence>
<dbReference type="Pfam" id="PF00094">
    <property type="entry name" value="VWD"/>
    <property type="match status" value="1"/>
</dbReference>
<evidence type="ECO:0000259" key="6">
    <source>
        <dbReference type="PROSITE" id="PS50184"/>
    </source>
</evidence>
<evidence type="ECO:0000256" key="4">
    <source>
        <dbReference type="ARBA" id="ARBA00022737"/>
    </source>
</evidence>
<evidence type="ECO:0000256" key="2">
    <source>
        <dbReference type="ARBA" id="ARBA00022525"/>
    </source>
</evidence>
<dbReference type="InterPro" id="IPR001007">
    <property type="entry name" value="VWF_dom"/>
</dbReference>
<dbReference type="GO" id="GO:0030513">
    <property type="term" value="P:positive regulation of BMP signaling pathway"/>
    <property type="evidence" value="ECO:0007669"/>
    <property type="project" value="TreeGrafter"/>
</dbReference>
<dbReference type="OrthoDB" id="7693358at2759"/>
<dbReference type="Gene3D" id="6.20.200.20">
    <property type="match status" value="4"/>
</dbReference>
<feature type="domain" description="VWFC" evidence="6">
    <location>
        <begin position="348"/>
        <end position="408"/>
    </location>
</feature>
<dbReference type="Pfam" id="PF00093">
    <property type="entry name" value="VWC"/>
    <property type="match status" value="3"/>
</dbReference>
<dbReference type="InterPro" id="IPR001846">
    <property type="entry name" value="VWF_type-D"/>
</dbReference>
<dbReference type="GO" id="GO:0005576">
    <property type="term" value="C:extracellular region"/>
    <property type="evidence" value="ECO:0007669"/>
    <property type="project" value="UniProtKB-SubCell"/>
</dbReference>
<dbReference type="AlphaFoldDB" id="A0A232EFU7"/>
<sequence length="668" mass="73924">MIFKLFIRISRLSSSDINSMQTFVLLSSTSLSFAIGLYVFFSVAQRSSSVTAQLSGSVETCDAEGEPIVSPGIPDIKCFDCTCKSGMVQCVKQNCSKIEGCYVLQELRNDECCRKCKGCMTKGVYHESGTEWTEPNKPCKSLTCIAGVITESSIRCRTPCSNPMPPALGQCCPTCPNCRFKGKTISKETSIMPKHDPCTLCDCTFGKLACAKKACPVLNCPESRIVHSFKDCCPRCQGTGTYVDPPPQGACLLGLKLHQSGTQFTLDDCTHCSCENSTVLCQRESCPILSCRREQQKIWPGQCCPQCIGSGSDNGFNIIETDEAKDKTEEVDDQSSQSSQHHKTEKLNTCAHSNTIYKDGETWNTETCETCTCQLGKIKCLAMTCPAIRCPQNSILAIPEGECCPTCEERENKGVCTVFGGSHVRTFDGKLYAFIGSCKYQLSSDCDGGTFKIRLKNTVVGNDVTIKRVSLRLGKIKVDLEQNKSSKVNDRIVDLPYRKQDKLEVKEFSGNIVVTSEIGIKVLWNYMGFVEVTIPKRYRKTVCGLCGGFDSITDNDLTTREGILVEDPATFAQSWTSGEEICLDTRNYGIRGCNPRKDQRLCSYIKGSAFEKCLNKINVTSYYEACLKDMCECPPNDLQCHCQSFSTYVRDCQRLGIPLPRWRKSVGC</sequence>
<dbReference type="InterPro" id="IPR014853">
    <property type="entry name" value="VWF/SSPO/ZAN-like_Cys-rich_dom"/>
</dbReference>
<evidence type="ECO:0000256" key="3">
    <source>
        <dbReference type="ARBA" id="ARBA00022729"/>
    </source>
</evidence>
<organism evidence="8 9">
    <name type="scientific">Trichomalopsis sarcophagae</name>
    <dbReference type="NCBI Taxonomy" id="543379"/>
    <lineage>
        <taxon>Eukaryota</taxon>
        <taxon>Metazoa</taxon>
        <taxon>Ecdysozoa</taxon>
        <taxon>Arthropoda</taxon>
        <taxon>Hexapoda</taxon>
        <taxon>Insecta</taxon>
        <taxon>Pterygota</taxon>
        <taxon>Neoptera</taxon>
        <taxon>Endopterygota</taxon>
        <taxon>Hymenoptera</taxon>
        <taxon>Apocrita</taxon>
        <taxon>Proctotrupomorpha</taxon>
        <taxon>Chalcidoidea</taxon>
        <taxon>Pteromalidae</taxon>
        <taxon>Pteromalinae</taxon>
        <taxon>Trichomalopsis</taxon>
    </lineage>
</organism>
<dbReference type="InterPro" id="IPR052424">
    <property type="entry name" value="Kielin_Chordin-BMP_Reg"/>
</dbReference>
<proteinExistence type="predicted"/>
<evidence type="ECO:0008006" key="10">
    <source>
        <dbReference type="Google" id="ProtNLM"/>
    </source>
</evidence>
<keyword evidence="2" id="KW-0964">Secreted</keyword>